<dbReference type="PROSITE" id="PS00661">
    <property type="entry name" value="FERM_2"/>
    <property type="match status" value="1"/>
</dbReference>
<dbReference type="InterPro" id="IPR011993">
    <property type="entry name" value="PH-like_dom_sf"/>
</dbReference>
<dbReference type="Pfam" id="PF00595">
    <property type="entry name" value="PDZ"/>
    <property type="match status" value="1"/>
</dbReference>
<dbReference type="PRINTS" id="PR00700">
    <property type="entry name" value="PRTYPHPHTASE"/>
</dbReference>
<dbReference type="GO" id="GO:0016020">
    <property type="term" value="C:membrane"/>
    <property type="evidence" value="ECO:0007669"/>
    <property type="project" value="UniProtKB-ARBA"/>
</dbReference>
<dbReference type="GO" id="GO:0004725">
    <property type="term" value="F:protein tyrosine phosphatase activity"/>
    <property type="evidence" value="ECO:0007669"/>
    <property type="project" value="UniProtKB-EC"/>
</dbReference>
<comment type="subcellular location">
    <subcellularLocation>
        <location evidence="1">Cytoplasm</location>
        <location evidence="1">Cytoskeleton</location>
    </subcellularLocation>
</comment>
<dbReference type="GeneID" id="594103"/>
<dbReference type="SMART" id="SM00295">
    <property type="entry name" value="B41"/>
    <property type="match status" value="1"/>
</dbReference>
<dbReference type="InterPro" id="IPR035963">
    <property type="entry name" value="FERM_2"/>
</dbReference>
<evidence type="ECO:0000256" key="3">
    <source>
        <dbReference type="ARBA" id="ARBA00013064"/>
    </source>
</evidence>
<evidence type="ECO:0000313" key="13">
    <source>
        <dbReference type="Proteomes" id="UP000007110"/>
    </source>
</evidence>
<dbReference type="CDD" id="cd14541">
    <property type="entry name" value="PTPc-N3_4"/>
    <property type="match status" value="1"/>
</dbReference>
<dbReference type="FunFam" id="2.30.29.30:FF:000002">
    <property type="entry name" value="Band 4.1-like protein 5 isoform 1"/>
    <property type="match status" value="1"/>
</dbReference>
<keyword evidence="7" id="KW-0206">Cytoskeleton</keyword>
<dbReference type="CDD" id="cd14473">
    <property type="entry name" value="FERM_B-lobe"/>
    <property type="match status" value="1"/>
</dbReference>
<dbReference type="SUPFAM" id="SSF50729">
    <property type="entry name" value="PH domain-like"/>
    <property type="match status" value="1"/>
</dbReference>
<dbReference type="InterPro" id="IPR018980">
    <property type="entry name" value="FERM_PH-like_C"/>
</dbReference>
<name>A0A7M7P521_STRPU</name>
<dbReference type="PRINTS" id="PR00935">
    <property type="entry name" value="BAND41"/>
</dbReference>
<dbReference type="SUPFAM" id="SSF50156">
    <property type="entry name" value="PDZ domain-like"/>
    <property type="match status" value="1"/>
</dbReference>
<dbReference type="CDD" id="cd13189">
    <property type="entry name" value="FERM_C_PTPN4_PTPN3_like"/>
    <property type="match status" value="1"/>
</dbReference>
<dbReference type="PROSITE" id="PS50057">
    <property type="entry name" value="FERM_3"/>
    <property type="match status" value="1"/>
</dbReference>
<dbReference type="SMART" id="SM01196">
    <property type="entry name" value="FERM_C"/>
    <property type="match status" value="1"/>
</dbReference>
<dbReference type="Proteomes" id="UP000007110">
    <property type="component" value="Unassembled WGS sequence"/>
</dbReference>
<protein>
    <recommendedName>
        <fullName evidence="3">protein-tyrosine-phosphatase</fullName>
        <ecNumber evidence="3">3.1.3.48</ecNumber>
    </recommendedName>
</protein>
<dbReference type="InterPro" id="IPR019748">
    <property type="entry name" value="FERM_central"/>
</dbReference>
<keyword evidence="6" id="KW-0904">Protein phosphatase</keyword>
<dbReference type="InterPro" id="IPR000242">
    <property type="entry name" value="PTP_cat"/>
</dbReference>
<evidence type="ECO:0000256" key="4">
    <source>
        <dbReference type="ARBA" id="ARBA00022490"/>
    </source>
</evidence>
<dbReference type="InterPro" id="IPR003595">
    <property type="entry name" value="Tyr_Pase_cat"/>
</dbReference>
<dbReference type="InterPro" id="IPR041783">
    <property type="entry name" value="PTPN3/4_FERM_C"/>
</dbReference>
<dbReference type="Pfam" id="PF00373">
    <property type="entry name" value="FERM_M"/>
    <property type="match status" value="1"/>
</dbReference>
<dbReference type="Gene3D" id="2.30.29.30">
    <property type="entry name" value="Pleckstrin-homology domain (PH domain)/Phosphotyrosine-binding domain (PTB)"/>
    <property type="match status" value="1"/>
</dbReference>
<evidence type="ECO:0000256" key="1">
    <source>
        <dbReference type="ARBA" id="ARBA00004245"/>
    </source>
</evidence>
<evidence type="ECO:0000256" key="2">
    <source>
        <dbReference type="ARBA" id="ARBA00009649"/>
    </source>
</evidence>
<dbReference type="PANTHER" id="PTHR45706">
    <property type="entry name" value="TYROSINE-PROTEIN PHOSPHATASE"/>
    <property type="match status" value="1"/>
</dbReference>
<dbReference type="SMART" id="SM00194">
    <property type="entry name" value="PTPc"/>
    <property type="match status" value="1"/>
</dbReference>
<evidence type="ECO:0000259" key="11">
    <source>
        <dbReference type="PROSITE" id="PS50106"/>
    </source>
</evidence>
<keyword evidence="5" id="KW-0378">Hydrolase</keyword>
<proteinExistence type="inferred from homology"/>
<dbReference type="SUPFAM" id="SSF54236">
    <property type="entry name" value="Ubiquitin-like"/>
    <property type="match status" value="1"/>
</dbReference>
<dbReference type="InterPro" id="IPR019747">
    <property type="entry name" value="FERM_CS"/>
</dbReference>
<dbReference type="Gene3D" id="3.10.20.90">
    <property type="entry name" value="Phosphatidylinositol 3-kinase Catalytic Subunit, Chain A, domain 1"/>
    <property type="match status" value="1"/>
</dbReference>
<accession>A0A7M7P521</accession>
<dbReference type="Gene3D" id="1.20.80.10">
    <property type="match status" value="1"/>
</dbReference>
<sequence>MAREKQERRMRCLVEFLDNSEEIFEVERRAKGQELLDRVFEHLELLECDYFGLRYSETENTIDSNNKRWLDPRKSIRKQVKGTLYFNFQVKFFVTDPSKLLEEYTRYQYVLQLKKDLLEGRLTCSFDIGTLLASYLVQAELGDYDPQDHPDGYMSQFRFIPYQTEEFINQVHHLHKANFGQLPADAEFHFLNTVKNLELYGVDLHHARDTLGSEIAIGVVSAGLSIFQNGVRINQFSWAKIVKISFKRKQFFIQQRREIGETRDMVIGFNMTSYRACKNLWKSCVEHHTFFRMVDPQPPAKRRTFFQLGSKFRYSGRTESQTMEDTKKRLAEKEISRSSPNKRAFRRTVGGTVAEVIRTETRSLPSRTTQKYKPLKDNQENGLSKSAEMLNVPPQMTYMDDNGGSDVSIGTGNSYEVLSNGYKSQTNGDALVTIRMLPDDRGRFGFNVKGGADQGAPIIVSRVAPNTPADLCIPRLNEGDQILQINGKDASTFTNEQLVSTIRALGEARTKDLVLTVRPNVYVGEEVEEPVFQYIPESPRIVNGEIDSLTESFMLLQEGLDTGMAIAQFDQLYRKKPGMTMGACRLAENVAKNRYRDIAPYDATRVILREADTGDYINANTINMDIPGFDLVNKYVAAQGPLPNTVNDFWYMVWEQRSTLIVMLTTNVERGRVKCHKYWPDLDDRLKFGPDLEVRCTRCDETPSFAYRDFIICNTATKEERIVLQMQYVAWPDHGVPDDSSDFLDFVLRVRQCRVGMDVPTIVHCSAGIGRTGVLITMETAMCLIEANEPVYPLDIVRTERDQRPMLIQTAAQYKFVCEAIIRVYMDCIVKPIDEQRS</sequence>
<reference evidence="12" key="2">
    <citation type="submission" date="2021-01" db="UniProtKB">
        <authorList>
            <consortium name="EnsemblMetazoa"/>
        </authorList>
    </citation>
    <scope>IDENTIFICATION</scope>
</reference>
<dbReference type="SMART" id="SM00228">
    <property type="entry name" value="PDZ"/>
    <property type="match status" value="1"/>
</dbReference>
<dbReference type="InterPro" id="IPR016130">
    <property type="entry name" value="Tyr_Pase_AS"/>
</dbReference>
<dbReference type="InterPro" id="IPR014847">
    <property type="entry name" value="FA"/>
</dbReference>
<comment type="similarity">
    <text evidence="2">Belongs to the protein-tyrosine phosphatase family. Non-receptor class subfamily.</text>
</comment>
<dbReference type="SMART" id="SM01195">
    <property type="entry name" value="FA"/>
    <property type="match status" value="1"/>
</dbReference>
<dbReference type="PROSITE" id="PS50056">
    <property type="entry name" value="TYR_PHOSPHATASE_2"/>
    <property type="match status" value="1"/>
</dbReference>
<feature type="domain" description="Tyrosine specific protein phosphatases" evidence="9">
    <location>
        <begin position="741"/>
        <end position="815"/>
    </location>
</feature>
<dbReference type="InterPro" id="IPR000387">
    <property type="entry name" value="Tyr_Pase_dom"/>
</dbReference>
<dbReference type="EnsemblMetazoa" id="XM_030990596">
    <property type="protein sequence ID" value="XP_030846456"/>
    <property type="gene ID" value="LOC594103"/>
</dbReference>
<dbReference type="SUPFAM" id="SSF52799">
    <property type="entry name" value="(Phosphotyrosine protein) phosphatases II"/>
    <property type="match status" value="1"/>
</dbReference>
<dbReference type="Pfam" id="PF00102">
    <property type="entry name" value="Y_phosphatase"/>
    <property type="match status" value="1"/>
</dbReference>
<dbReference type="Pfam" id="PF09380">
    <property type="entry name" value="FERM_C"/>
    <property type="match status" value="1"/>
</dbReference>
<reference evidence="13" key="1">
    <citation type="submission" date="2015-02" db="EMBL/GenBank/DDBJ databases">
        <title>Genome sequencing for Strongylocentrotus purpuratus.</title>
        <authorList>
            <person name="Murali S."/>
            <person name="Liu Y."/>
            <person name="Vee V."/>
            <person name="English A."/>
            <person name="Wang M."/>
            <person name="Skinner E."/>
            <person name="Han Y."/>
            <person name="Muzny D.M."/>
            <person name="Worley K.C."/>
            <person name="Gibbs R.A."/>
        </authorList>
    </citation>
    <scope>NUCLEOTIDE SEQUENCE</scope>
</reference>
<evidence type="ECO:0000259" key="10">
    <source>
        <dbReference type="PROSITE" id="PS50057"/>
    </source>
</evidence>
<dbReference type="InterPro" id="IPR014352">
    <property type="entry name" value="FERM/acyl-CoA-bd_prot_sf"/>
</dbReference>
<evidence type="ECO:0000259" key="9">
    <source>
        <dbReference type="PROSITE" id="PS50056"/>
    </source>
</evidence>
<dbReference type="EC" id="3.1.3.48" evidence="3"/>
<dbReference type="PROSITE" id="PS00660">
    <property type="entry name" value="FERM_1"/>
    <property type="match status" value="1"/>
</dbReference>
<dbReference type="CDD" id="cd17100">
    <property type="entry name" value="FERM_F1_PTPN3_like"/>
    <property type="match status" value="1"/>
</dbReference>
<dbReference type="SUPFAM" id="SSF47031">
    <property type="entry name" value="Second domain of FERM"/>
    <property type="match status" value="1"/>
</dbReference>
<dbReference type="Pfam" id="PF08736">
    <property type="entry name" value="FA"/>
    <property type="match status" value="1"/>
</dbReference>
<dbReference type="InterPro" id="IPR018979">
    <property type="entry name" value="FERM_N"/>
</dbReference>
<dbReference type="Gene3D" id="3.90.190.10">
    <property type="entry name" value="Protein tyrosine phosphatase superfamily"/>
    <property type="match status" value="1"/>
</dbReference>
<dbReference type="InterPro" id="IPR001478">
    <property type="entry name" value="PDZ"/>
</dbReference>
<organism evidence="12 13">
    <name type="scientific">Strongylocentrotus purpuratus</name>
    <name type="common">Purple sea urchin</name>
    <dbReference type="NCBI Taxonomy" id="7668"/>
    <lineage>
        <taxon>Eukaryota</taxon>
        <taxon>Metazoa</taxon>
        <taxon>Echinodermata</taxon>
        <taxon>Eleutherozoa</taxon>
        <taxon>Echinozoa</taxon>
        <taxon>Echinoidea</taxon>
        <taxon>Euechinoidea</taxon>
        <taxon>Echinacea</taxon>
        <taxon>Camarodonta</taxon>
        <taxon>Echinidea</taxon>
        <taxon>Strongylocentrotidae</taxon>
        <taxon>Strongylocentrotus</taxon>
    </lineage>
</organism>
<dbReference type="InterPro" id="IPR000299">
    <property type="entry name" value="FERM_domain"/>
</dbReference>
<dbReference type="CDD" id="cd06706">
    <property type="entry name" value="PDZ_PTPN3-4-like"/>
    <property type="match status" value="1"/>
</dbReference>
<dbReference type="AlphaFoldDB" id="A0A7M7P521"/>
<evidence type="ECO:0000259" key="8">
    <source>
        <dbReference type="PROSITE" id="PS50055"/>
    </source>
</evidence>
<dbReference type="PROSITE" id="PS00383">
    <property type="entry name" value="TYR_PHOSPHATASE_1"/>
    <property type="match status" value="1"/>
</dbReference>
<feature type="domain" description="Tyrosine-protein phosphatase" evidence="8">
    <location>
        <begin position="565"/>
        <end position="824"/>
    </location>
</feature>
<evidence type="ECO:0000256" key="7">
    <source>
        <dbReference type="ARBA" id="ARBA00023212"/>
    </source>
</evidence>
<dbReference type="Gene3D" id="2.30.42.10">
    <property type="match status" value="1"/>
</dbReference>
<dbReference type="PROSITE" id="PS50055">
    <property type="entry name" value="TYR_PHOSPHATASE_PTP"/>
    <property type="match status" value="1"/>
</dbReference>
<evidence type="ECO:0000256" key="6">
    <source>
        <dbReference type="ARBA" id="ARBA00022912"/>
    </source>
</evidence>
<dbReference type="SMART" id="SM00404">
    <property type="entry name" value="PTPc_motif"/>
    <property type="match status" value="1"/>
</dbReference>
<feature type="domain" description="FERM" evidence="10">
    <location>
        <begin position="10"/>
        <end position="295"/>
    </location>
</feature>
<dbReference type="InterPro" id="IPR029071">
    <property type="entry name" value="Ubiquitin-like_domsf"/>
</dbReference>
<evidence type="ECO:0000313" key="12">
    <source>
        <dbReference type="EnsemblMetazoa" id="XP_030846456"/>
    </source>
</evidence>
<dbReference type="InterPro" id="IPR019749">
    <property type="entry name" value="Band_41_domain"/>
</dbReference>
<dbReference type="PANTHER" id="PTHR45706:SF4">
    <property type="entry name" value="TYROSINE-PROTEIN PHOSPHATASE"/>
    <property type="match status" value="1"/>
</dbReference>
<dbReference type="RefSeq" id="XP_030846456.1">
    <property type="nucleotide sequence ID" value="XM_030990596.1"/>
</dbReference>
<dbReference type="GO" id="GO:0005856">
    <property type="term" value="C:cytoskeleton"/>
    <property type="evidence" value="ECO:0007669"/>
    <property type="project" value="UniProtKB-SubCell"/>
</dbReference>
<dbReference type="InterPro" id="IPR036034">
    <property type="entry name" value="PDZ_sf"/>
</dbReference>
<keyword evidence="4" id="KW-0963">Cytoplasm</keyword>
<keyword evidence="13" id="KW-1185">Reference proteome</keyword>
<dbReference type="Pfam" id="PF09379">
    <property type="entry name" value="FERM_N"/>
    <property type="match status" value="1"/>
</dbReference>
<dbReference type="FunFam" id="1.20.80.10:FF:000003">
    <property type="entry name" value="Tyrosine-protein phosphatase non-receptor type 4"/>
    <property type="match status" value="1"/>
</dbReference>
<dbReference type="PROSITE" id="PS50106">
    <property type="entry name" value="PDZ"/>
    <property type="match status" value="1"/>
</dbReference>
<feature type="domain" description="PDZ" evidence="11">
    <location>
        <begin position="433"/>
        <end position="507"/>
    </location>
</feature>
<evidence type="ECO:0000256" key="5">
    <source>
        <dbReference type="ARBA" id="ARBA00022801"/>
    </source>
</evidence>
<dbReference type="InterPro" id="IPR029021">
    <property type="entry name" value="Prot-tyrosine_phosphatase-like"/>
</dbReference>